<dbReference type="RefSeq" id="WP_076455442.1">
    <property type="nucleotide sequence ID" value="NZ_FTOB01000003.1"/>
</dbReference>
<reference evidence="8 9" key="1">
    <citation type="submission" date="2017-01" db="EMBL/GenBank/DDBJ databases">
        <authorList>
            <person name="Varghese N."/>
            <person name="Submissions S."/>
        </authorList>
    </citation>
    <scope>NUCLEOTIDE SEQUENCE [LARGE SCALE GENOMIC DNA]</scope>
    <source>
        <strain evidence="8 9">DSM 2061</strain>
    </source>
</reference>
<dbReference type="Gene3D" id="2.60.120.430">
    <property type="entry name" value="Galactose-binding lectin"/>
    <property type="match status" value="1"/>
</dbReference>
<dbReference type="InterPro" id="IPR026444">
    <property type="entry name" value="Secre_tail"/>
</dbReference>
<comment type="similarity">
    <text evidence="1">Belongs to the glycosyl hydrolase 16 family.</text>
</comment>
<keyword evidence="9" id="KW-1185">Reference proteome</keyword>
<feature type="signal peptide" evidence="6">
    <location>
        <begin position="1"/>
        <end position="20"/>
    </location>
</feature>
<dbReference type="Gene3D" id="2.60.120.200">
    <property type="match status" value="1"/>
</dbReference>
<dbReference type="InterPro" id="IPR049033">
    <property type="entry name" value="AGA-YXIM_GBD"/>
</dbReference>
<evidence type="ECO:0000256" key="3">
    <source>
        <dbReference type="ARBA" id="ARBA00022801"/>
    </source>
</evidence>
<feature type="region of interest" description="Disordered" evidence="5">
    <location>
        <begin position="331"/>
        <end position="353"/>
    </location>
</feature>
<dbReference type="SUPFAM" id="SSF49899">
    <property type="entry name" value="Concanavalin A-like lectins/glucanases"/>
    <property type="match status" value="1"/>
</dbReference>
<dbReference type="InterPro" id="IPR008979">
    <property type="entry name" value="Galactose-bd-like_sf"/>
</dbReference>
<organism evidence="8 9">
    <name type="scientific">Zobellia uliginosa</name>
    <dbReference type="NCBI Taxonomy" id="143224"/>
    <lineage>
        <taxon>Bacteria</taxon>
        <taxon>Pseudomonadati</taxon>
        <taxon>Bacteroidota</taxon>
        <taxon>Flavobacteriia</taxon>
        <taxon>Flavobacteriales</taxon>
        <taxon>Flavobacteriaceae</taxon>
        <taxon>Zobellia</taxon>
    </lineage>
</organism>
<sequence length="539" mass="60063">MKKNYFLLYFIFLLCGSIAAQDWNGIPVPANPGNGMTWQLQDNVSDSFNYVSSEGNRPAAFTSKWKPSYINGWTGPGSTIFNAPQAWTNGSQLAIQAQPAGNGKSYNGIISSKNKIQYPVYMEIKAKIMDQVLANAFWTLTDDETQEIDIMEGYGSDRGGTWFAQRMHLSHHTFIRNPFTDYQPMGDATWYYNGGTPWRSAYHRYGCYWKDPFTLEYYIDGVKVRTVTRDEIDPNNHLGGTGLNQATNIIIDCENQTDWRPAATQEELADDSKNIFWVDWIRVYKPVAVSGGGNNGNDSATEFQYDLGTDTSAVWPGYTRVSNTTRAGNFGWANTNDIGSRDRGASNGRNNINRDINFSSQTRFFTQDLSNGTYNVLITFGDTYARKNMNVAAEGQNKLTNINTNAGQYVNRSFDVNVNDGKLDLRFSVGNGGDVWSITRIWIRKVTSNSANLLAAKGLTLEDPVETTEVLYPNPAKTDDFVTVPNSEIGSSIIIYNSVGQVVKKVSVVSENQKISLEGFAKGMYFINSNGQSTKLIVQ</sequence>
<protein>
    <submittedName>
        <fullName evidence="8">Agarase</fullName>
    </submittedName>
</protein>
<keyword evidence="4" id="KW-0326">Glycosidase</keyword>
<evidence type="ECO:0000259" key="7">
    <source>
        <dbReference type="PROSITE" id="PS51762"/>
    </source>
</evidence>
<dbReference type="PROSITE" id="PS51762">
    <property type="entry name" value="GH16_2"/>
    <property type="match status" value="1"/>
</dbReference>
<evidence type="ECO:0000256" key="6">
    <source>
        <dbReference type="SAM" id="SignalP"/>
    </source>
</evidence>
<dbReference type="InterPro" id="IPR013320">
    <property type="entry name" value="ConA-like_dom_sf"/>
</dbReference>
<name>A0ABY1KTK5_9FLAO</name>
<evidence type="ECO:0000313" key="9">
    <source>
        <dbReference type="Proteomes" id="UP000185728"/>
    </source>
</evidence>
<dbReference type="EMBL" id="FTOB01000003">
    <property type="protein sequence ID" value="SIS73606.1"/>
    <property type="molecule type" value="Genomic_DNA"/>
</dbReference>
<dbReference type="Proteomes" id="UP000185728">
    <property type="component" value="Unassembled WGS sequence"/>
</dbReference>
<dbReference type="Pfam" id="PF21254">
    <property type="entry name" value="AGA-YXIM_GBD"/>
    <property type="match status" value="1"/>
</dbReference>
<evidence type="ECO:0000256" key="5">
    <source>
        <dbReference type="SAM" id="MobiDB-lite"/>
    </source>
</evidence>
<evidence type="ECO:0000256" key="1">
    <source>
        <dbReference type="ARBA" id="ARBA00006865"/>
    </source>
</evidence>
<evidence type="ECO:0000313" key="8">
    <source>
        <dbReference type="EMBL" id="SIS73606.1"/>
    </source>
</evidence>
<dbReference type="SUPFAM" id="SSF49785">
    <property type="entry name" value="Galactose-binding domain-like"/>
    <property type="match status" value="1"/>
</dbReference>
<dbReference type="NCBIfam" id="TIGR04183">
    <property type="entry name" value="Por_Secre_tail"/>
    <property type="match status" value="1"/>
</dbReference>
<accession>A0ABY1KTK5</accession>
<gene>
    <name evidence="8" type="ORF">SAMN05421766_103708</name>
</gene>
<dbReference type="CDD" id="cd02178">
    <property type="entry name" value="GH16_beta_agarase"/>
    <property type="match status" value="1"/>
</dbReference>
<dbReference type="Pfam" id="PF18962">
    <property type="entry name" value="Por_Secre_tail"/>
    <property type="match status" value="1"/>
</dbReference>
<evidence type="ECO:0000256" key="2">
    <source>
        <dbReference type="ARBA" id="ARBA00022729"/>
    </source>
</evidence>
<feature type="chain" id="PRO_5046878603" evidence="6">
    <location>
        <begin position="21"/>
        <end position="539"/>
    </location>
</feature>
<keyword evidence="3" id="KW-0378">Hydrolase</keyword>
<dbReference type="Pfam" id="PF00722">
    <property type="entry name" value="Glyco_hydro_16"/>
    <property type="match status" value="1"/>
</dbReference>
<dbReference type="InterPro" id="IPR016287">
    <property type="entry name" value="Beta_agarase"/>
</dbReference>
<dbReference type="InterPro" id="IPR000757">
    <property type="entry name" value="Beta-glucanase-like"/>
</dbReference>
<comment type="caution">
    <text evidence="8">The sequence shown here is derived from an EMBL/GenBank/DDBJ whole genome shotgun (WGS) entry which is preliminary data.</text>
</comment>
<keyword evidence="2 6" id="KW-0732">Signal</keyword>
<evidence type="ECO:0000256" key="4">
    <source>
        <dbReference type="ARBA" id="ARBA00023295"/>
    </source>
</evidence>
<feature type="domain" description="GH16" evidence="7">
    <location>
        <begin position="21"/>
        <end position="289"/>
    </location>
</feature>
<proteinExistence type="inferred from homology"/>